<gene>
    <name evidence="2" type="ORF">D7Z94_10475</name>
</gene>
<evidence type="ECO:0000313" key="3">
    <source>
        <dbReference type="Proteomes" id="UP000276603"/>
    </source>
</evidence>
<dbReference type="EMBL" id="RBCJ01000002">
    <property type="protein sequence ID" value="RKN81349.1"/>
    <property type="molecule type" value="Genomic_DNA"/>
</dbReference>
<name>A0A3B0CBB3_9FLAO</name>
<reference evidence="2 3" key="1">
    <citation type="submission" date="2018-10" db="EMBL/GenBank/DDBJ databases">
        <title>Ulvibacterium marinum gen. nov., sp. nov., a novel marine bacterium of the family Flavobacteriaceae, isolated from a culture of the green alga Ulva prolifera.</title>
        <authorList>
            <person name="Zhang Z."/>
        </authorList>
    </citation>
    <scope>NUCLEOTIDE SEQUENCE [LARGE SCALE GENOMIC DNA]</scope>
    <source>
        <strain evidence="2 3">CCMM003</strain>
    </source>
</reference>
<dbReference type="PANTHER" id="PTHR39335">
    <property type="entry name" value="BLL4220 PROTEIN"/>
    <property type="match status" value="1"/>
</dbReference>
<proteinExistence type="predicted"/>
<feature type="region of interest" description="Disordered" evidence="1">
    <location>
        <begin position="23"/>
        <end position="42"/>
    </location>
</feature>
<dbReference type="Gene3D" id="2.60.40.420">
    <property type="entry name" value="Cupredoxins - blue copper proteins"/>
    <property type="match status" value="1"/>
</dbReference>
<evidence type="ECO:0000256" key="1">
    <source>
        <dbReference type="SAM" id="MobiDB-lite"/>
    </source>
</evidence>
<dbReference type="AlphaFoldDB" id="A0A3B0CBB3"/>
<organism evidence="2 3">
    <name type="scientific">Ulvibacterium marinum</name>
    <dbReference type="NCBI Taxonomy" id="2419782"/>
    <lineage>
        <taxon>Bacteria</taxon>
        <taxon>Pseudomonadati</taxon>
        <taxon>Bacteroidota</taxon>
        <taxon>Flavobacteriia</taxon>
        <taxon>Flavobacteriales</taxon>
        <taxon>Flavobacteriaceae</taxon>
        <taxon>Ulvibacterium</taxon>
    </lineage>
</organism>
<dbReference type="Pfam" id="PF03640">
    <property type="entry name" value="Lipoprotein_15"/>
    <property type="match status" value="5"/>
</dbReference>
<accession>A0A3B0CBB3</accession>
<dbReference type="PROSITE" id="PS51257">
    <property type="entry name" value="PROKAR_LIPOPROTEIN"/>
    <property type="match status" value="1"/>
</dbReference>
<comment type="caution">
    <text evidence="2">The sequence shown here is derived from an EMBL/GenBank/DDBJ whole genome shotgun (WGS) entry which is preliminary data.</text>
</comment>
<dbReference type="Proteomes" id="UP000276603">
    <property type="component" value="Unassembled WGS sequence"/>
</dbReference>
<feature type="compositionally biased region" description="Acidic residues" evidence="1">
    <location>
        <begin position="23"/>
        <end position="34"/>
    </location>
</feature>
<keyword evidence="3" id="KW-1185">Reference proteome</keyword>
<dbReference type="InterPro" id="IPR008972">
    <property type="entry name" value="Cupredoxin"/>
</dbReference>
<dbReference type="InterPro" id="IPR005297">
    <property type="entry name" value="Lipoprotein_repeat"/>
</dbReference>
<dbReference type="SUPFAM" id="SSF49503">
    <property type="entry name" value="Cupredoxins"/>
    <property type="match status" value="1"/>
</dbReference>
<dbReference type="GO" id="GO:0043448">
    <property type="term" value="P:alkane catabolic process"/>
    <property type="evidence" value="ECO:0007669"/>
    <property type="project" value="TreeGrafter"/>
</dbReference>
<evidence type="ECO:0000313" key="2">
    <source>
        <dbReference type="EMBL" id="RKN81349.1"/>
    </source>
</evidence>
<protein>
    <submittedName>
        <fullName evidence="2">Uncharacterized protein</fullName>
    </submittedName>
</protein>
<sequence length="653" mass="71274">MIEMKKFFLVSLTFLALLGCSSDDNDPTDNDPGDDGPPPPEVSTVQLRNDATFGNILTNEDGFSLYFFSLDSKGDSNCVDGCVGSWPIFYEADLTLDNGLDAADFGAITRSDGEMQTTYKGWPLYLFANDASTSDVNGDGVNDVWYVAKPDYSIMMTQAQLVGRDSGGNETNLTDTYEPGDAQTFYMTDAEGNTLYRFVNDTNGVNNFTNDDFSNDAVWPIFEETLQNIPSILDESDFGSIDVFGRQQLTYKGWPLYYFGQDGQRGDNFGVGFPVAGVWPILNLDTETAPEAEPNAVRLQNDATFGNILTNSEGFSLYFFSLDSTGDSNCIDGCVDAWPIFYEADLTLDNGLDADDFNTITRSDGEMQTTYKGWPLYLFANDGVAGDVNGDGVGDVWYVAKPDYSIMMTQAQLVGRDSGGIETNLTDTYEPGDAQTFYMTDAEGNTLYRFVNDTNGVNNFTADDFSNNGVWPIFEENLQNIPSILDESDFGSIDVFGRQQLTYKGWPLYYFGQDAQRGDNFGVGFPVAGVWPILNPDTEAAPDAGGGSKVYEVTNQAASAYILSGEGLDNAVNPDLTLKRGETYEFNVDAPGHPFIIKSVQSTGTGNAYNDGVTNNGEASGTVTFTIPNDAPDTLFYNCEFHSPMTGTLTIID</sequence>
<dbReference type="PANTHER" id="PTHR39335:SF1">
    <property type="entry name" value="BLL4220 PROTEIN"/>
    <property type="match status" value="1"/>
</dbReference>